<dbReference type="InterPro" id="IPR001932">
    <property type="entry name" value="PPM-type_phosphatase-like_dom"/>
</dbReference>
<dbReference type="GO" id="GO:0004722">
    <property type="term" value="F:protein serine/threonine phosphatase activity"/>
    <property type="evidence" value="ECO:0007669"/>
    <property type="project" value="InterPro"/>
</dbReference>
<name>F8NSN4_SERL9</name>
<gene>
    <name evidence="6" type="ORF">SERLADRAFT_464637</name>
</gene>
<dbReference type="HOGENOM" id="CLU_020130_0_0_1"/>
<sequence length="418" mass="45496">MSNPPVYRQCNITGYALTDPGPWRYRLLSEPALTAEFTRLVKTENVLGSACVCLQPNRQPSEDRHAIRDLHLPLGNWRFAGVFDGHAGKETVDYTVSAFPTFLQRSLSAAFANIDKDSFSPQFVSKALAQAVVDFDNSIMNDFVGLFPGGLDGLAKLSDSEIEAIVNDSASGGKNNIKVLRCMRGSTLLVSLLDPSRENLWVASLGDCQAALGSKGSTGVWHSTLLSSNHNGVDAAETDRINKEHPGEAACVENDRVLGAIAPTRVIGDHTFKLPVPYTRRVFLNTIPGFYDTSKVLNMIGRSKTPPYLSNIPDVRHVDLKALNSTDQFLLMCSDGLVDMYMDGPQDAAFFERVVESWVRIVGDKIGKGGSGSGLEAPALSLMRDALGGADEDKVSRMLTVETPEKCMDDITLLLQRI</sequence>
<dbReference type="GO" id="GO:0046872">
    <property type="term" value="F:metal ion binding"/>
    <property type="evidence" value="ECO:0007669"/>
    <property type="project" value="UniProtKB-KW"/>
</dbReference>
<keyword evidence="2 4" id="KW-0378">Hydrolase</keyword>
<dbReference type="InterPro" id="IPR000222">
    <property type="entry name" value="PP2C_BS"/>
</dbReference>
<feature type="domain" description="PPM-type phosphatase" evidence="5">
    <location>
        <begin position="48"/>
        <end position="418"/>
    </location>
</feature>
<dbReference type="RefSeq" id="XP_007317131.1">
    <property type="nucleotide sequence ID" value="XM_007317069.1"/>
</dbReference>
<proteinExistence type="inferred from homology"/>
<keyword evidence="1" id="KW-0479">Metal-binding</keyword>
<evidence type="ECO:0000256" key="4">
    <source>
        <dbReference type="RuleBase" id="RU003465"/>
    </source>
</evidence>
<dbReference type="GeneID" id="18818776"/>
<dbReference type="PROSITE" id="PS01032">
    <property type="entry name" value="PPM_1"/>
    <property type="match status" value="1"/>
</dbReference>
<dbReference type="CDD" id="cd00143">
    <property type="entry name" value="PP2Cc"/>
    <property type="match status" value="1"/>
</dbReference>
<reference evidence="6" key="1">
    <citation type="submission" date="2011-04" db="EMBL/GenBank/DDBJ databases">
        <title>Evolution of plant cell wall degrading machinery underlies the functional diversity of forest fungi.</title>
        <authorList>
            <consortium name="US DOE Joint Genome Institute (JGI-PGF)"/>
            <person name="Eastwood D.C."/>
            <person name="Floudas D."/>
            <person name="Binder M."/>
            <person name="Majcherczyk A."/>
            <person name="Schneider P."/>
            <person name="Aerts A."/>
            <person name="Asiegbu F.O."/>
            <person name="Baker S.E."/>
            <person name="Barry K."/>
            <person name="Bendiksby M."/>
            <person name="Blumentritt M."/>
            <person name="Coutinho P.M."/>
            <person name="Cullen D."/>
            <person name="Cullen D."/>
            <person name="Gathman A."/>
            <person name="Goodell B."/>
            <person name="Henrissat B."/>
            <person name="Ihrmark K."/>
            <person name="Kauserud H."/>
            <person name="Kohler A."/>
            <person name="LaButti K."/>
            <person name="Lapidus A."/>
            <person name="Lavin J.L."/>
            <person name="Lee Y.-H."/>
            <person name="Lindquist E."/>
            <person name="Lilly W."/>
            <person name="Lucas S."/>
            <person name="Morin E."/>
            <person name="Murat C."/>
            <person name="Oguiza J.A."/>
            <person name="Park J."/>
            <person name="Pisabarro A.G."/>
            <person name="Riley R."/>
            <person name="Rosling A."/>
            <person name="Salamov A."/>
            <person name="Schmidt O."/>
            <person name="Schmutz J."/>
            <person name="Skrede I."/>
            <person name="Stenlid J."/>
            <person name="Wiebenga A."/>
            <person name="Xie X."/>
            <person name="Kues U."/>
            <person name="Hibbett D.S."/>
            <person name="Hoffmeister D."/>
            <person name="Hogberg N."/>
            <person name="Martin F."/>
            <person name="Grigoriev I.V."/>
            <person name="Watkinson S.C."/>
        </authorList>
    </citation>
    <scope>NUCLEOTIDE SEQUENCE</scope>
    <source>
        <strain evidence="6">S7.9</strain>
    </source>
</reference>
<dbReference type="Pfam" id="PF00481">
    <property type="entry name" value="PP2C"/>
    <property type="match status" value="1"/>
</dbReference>
<dbReference type="SUPFAM" id="SSF81606">
    <property type="entry name" value="PP2C-like"/>
    <property type="match status" value="1"/>
</dbReference>
<dbReference type="KEGG" id="sla:SERLADRAFT_464637"/>
<accession>F8NSN4</accession>
<dbReference type="PROSITE" id="PS51746">
    <property type="entry name" value="PPM_2"/>
    <property type="match status" value="1"/>
</dbReference>
<evidence type="ECO:0000256" key="1">
    <source>
        <dbReference type="ARBA" id="ARBA00022723"/>
    </source>
</evidence>
<dbReference type="PANTHER" id="PTHR13832:SF792">
    <property type="entry name" value="GM14286P"/>
    <property type="match status" value="1"/>
</dbReference>
<dbReference type="InterPro" id="IPR036457">
    <property type="entry name" value="PPM-type-like_dom_sf"/>
</dbReference>
<dbReference type="InterPro" id="IPR015655">
    <property type="entry name" value="PP2C"/>
</dbReference>
<organism>
    <name type="scientific">Serpula lacrymans var. lacrymans (strain S7.9)</name>
    <name type="common">Dry rot fungus</name>
    <dbReference type="NCBI Taxonomy" id="578457"/>
    <lineage>
        <taxon>Eukaryota</taxon>
        <taxon>Fungi</taxon>
        <taxon>Dikarya</taxon>
        <taxon>Basidiomycota</taxon>
        <taxon>Agaricomycotina</taxon>
        <taxon>Agaricomycetes</taxon>
        <taxon>Agaricomycetidae</taxon>
        <taxon>Boletales</taxon>
        <taxon>Coniophorineae</taxon>
        <taxon>Serpulaceae</taxon>
        <taxon>Serpula</taxon>
    </lineage>
</organism>
<dbReference type="SMART" id="SM00332">
    <property type="entry name" value="PP2Cc"/>
    <property type="match status" value="1"/>
</dbReference>
<evidence type="ECO:0000256" key="2">
    <source>
        <dbReference type="ARBA" id="ARBA00022801"/>
    </source>
</evidence>
<evidence type="ECO:0000259" key="5">
    <source>
        <dbReference type="PROSITE" id="PS51746"/>
    </source>
</evidence>
<comment type="similarity">
    <text evidence="4">Belongs to the PP2C family.</text>
</comment>
<keyword evidence="3 4" id="KW-0904">Protein phosphatase</keyword>
<evidence type="ECO:0000256" key="3">
    <source>
        <dbReference type="ARBA" id="ARBA00022912"/>
    </source>
</evidence>
<dbReference type="AlphaFoldDB" id="F8NSN4"/>
<dbReference type="EMBL" id="GL945432">
    <property type="protein sequence ID" value="EGO26958.1"/>
    <property type="molecule type" value="Genomic_DNA"/>
</dbReference>
<dbReference type="Proteomes" id="UP000008064">
    <property type="component" value="Unassembled WGS sequence"/>
</dbReference>
<evidence type="ECO:0000313" key="6">
    <source>
        <dbReference type="EMBL" id="EGO26958.1"/>
    </source>
</evidence>
<protein>
    <recommendedName>
        <fullName evidence="5">PPM-type phosphatase domain-containing protein</fullName>
    </recommendedName>
</protein>
<dbReference type="Gene3D" id="3.60.40.10">
    <property type="entry name" value="PPM-type phosphatase domain"/>
    <property type="match status" value="1"/>
</dbReference>
<dbReference type="PANTHER" id="PTHR13832">
    <property type="entry name" value="PROTEIN PHOSPHATASE 2C"/>
    <property type="match status" value="1"/>
</dbReference>
<dbReference type="OrthoDB" id="19329at2759"/>